<organism evidence="1 2">
    <name type="scientific">Pedobacter nyackensis</name>
    <dbReference type="NCBI Taxonomy" id="475255"/>
    <lineage>
        <taxon>Bacteria</taxon>
        <taxon>Pseudomonadati</taxon>
        <taxon>Bacteroidota</taxon>
        <taxon>Sphingobacteriia</taxon>
        <taxon>Sphingobacteriales</taxon>
        <taxon>Sphingobacteriaceae</taxon>
        <taxon>Pedobacter</taxon>
    </lineage>
</organism>
<protein>
    <submittedName>
        <fullName evidence="1">Uncharacterized protein</fullName>
    </submittedName>
</protein>
<dbReference type="Proteomes" id="UP000192678">
    <property type="component" value="Unassembled WGS sequence"/>
</dbReference>
<gene>
    <name evidence="1" type="ORF">SAMN04488101_101143</name>
</gene>
<dbReference type="AlphaFoldDB" id="A0A1W1ZYN6"/>
<reference evidence="1 2" key="1">
    <citation type="submission" date="2017-04" db="EMBL/GenBank/DDBJ databases">
        <authorList>
            <person name="Afonso C.L."/>
            <person name="Miller P.J."/>
            <person name="Scott M.A."/>
            <person name="Spackman E."/>
            <person name="Goraichik I."/>
            <person name="Dimitrov K.M."/>
            <person name="Suarez D.L."/>
            <person name="Swayne D.E."/>
        </authorList>
    </citation>
    <scope>NUCLEOTIDE SEQUENCE [LARGE SCALE GENOMIC DNA]</scope>
    <source>
        <strain evidence="1 2">DSM 19625</strain>
    </source>
</reference>
<dbReference type="STRING" id="475255.SAMN04488101_101143"/>
<sequence>MVSASSSMYVKGWEGEVSNELADRHGPEGTGFLELIADVKPKTEPKKDNK</sequence>
<accession>A0A1W1ZYN6</accession>
<evidence type="ECO:0000313" key="2">
    <source>
        <dbReference type="Proteomes" id="UP000192678"/>
    </source>
</evidence>
<proteinExistence type="predicted"/>
<evidence type="ECO:0000313" key="1">
    <source>
        <dbReference type="EMBL" id="SMC53261.1"/>
    </source>
</evidence>
<keyword evidence="2" id="KW-1185">Reference proteome</keyword>
<name>A0A1W1ZYN6_9SPHI</name>
<dbReference type="EMBL" id="FWYB01000001">
    <property type="protein sequence ID" value="SMC53261.1"/>
    <property type="molecule type" value="Genomic_DNA"/>
</dbReference>